<reference evidence="4 5" key="2">
    <citation type="submission" date="2015-11" db="EMBL/GenBank/DDBJ databases">
        <authorList>
            <person name="Zhang Y."/>
            <person name="Guo Z."/>
        </authorList>
    </citation>
    <scope>NUCLEOTIDE SEQUENCE [LARGE SCALE GENOMIC DNA]</scope>
    <source>
        <strain evidence="4">JGI-4</strain>
    </source>
</reference>
<feature type="signal peptide" evidence="1">
    <location>
        <begin position="1"/>
        <end position="17"/>
    </location>
</feature>
<dbReference type="RefSeq" id="WP_047133812.1">
    <property type="nucleotide sequence ID" value="NZ_CZVI01000005.1"/>
</dbReference>
<dbReference type="EMBL" id="FAOP01000003">
    <property type="protein sequence ID" value="CUU02385.1"/>
    <property type="molecule type" value="Genomic_DNA"/>
</dbReference>
<name>A0A0P1MMV3_9BACT</name>
<keyword evidence="6" id="KW-1185">Reference proteome</keyword>
<dbReference type="Proteomes" id="UP000182011">
    <property type="component" value="Unassembled WGS sequence"/>
</dbReference>
<evidence type="ECO:0000313" key="6">
    <source>
        <dbReference type="Proteomes" id="UP000182200"/>
    </source>
</evidence>
<evidence type="ECO:0000313" key="3">
    <source>
        <dbReference type="EMBL" id="CUS82337.1"/>
    </source>
</evidence>
<evidence type="ECO:0000313" key="4">
    <source>
        <dbReference type="EMBL" id="CUU02385.1"/>
    </source>
</evidence>
<dbReference type="OrthoDB" id="1522692at2"/>
<accession>A0A0N7MZT6</accession>
<accession>A0A0P1MG41</accession>
<evidence type="ECO:0000313" key="5">
    <source>
        <dbReference type="Proteomes" id="UP000182011"/>
    </source>
</evidence>
<feature type="chain" id="PRO_5030013174" evidence="1">
    <location>
        <begin position="18"/>
        <end position="453"/>
    </location>
</feature>
<dbReference type="STRING" id="1633631.GCA_001442925_00498"/>
<protein>
    <submittedName>
        <fullName evidence="4">GWxTD domain-containing protein</fullName>
    </submittedName>
</protein>
<dbReference type="EMBL" id="CZVI01000005">
    <property type="protein sequence ID" value="CUS82337.1"/>
    <property type="molecule type" value="Genomic_DNA"/>
</dbReference>
<dbReference type="InterPro" id="IPR030959">
    <property type="entry name" value="GWxTD_dom"/>
</dbReference>
<organism evidence="4 5">
    <name type="scientific">Candidatus Kryptonium thompsonii</name>
    <dbReference type="NCBI Taxonomy" id="1633631"/>
    <lineage>
        <taxon>Bacteria</taxon>
        <taxon>Pseudomonadati</taxon>
        <taxon>Candidatus Kryptoniota</taxon>
        <taxon>Candidatus Kryptonium</taxon>
    </lineage>
</organism>
<gene>
    <name evidence="4" type="ORF">JGI4_00498</name>
    <name evidence="3" type="ORF">JGI8_00594</name>
</gene>
<accession>A0A0P1P3C6</accession>
<evidence type="ECO:0000256" key="1">
    <source>
        <dbReference type="SAM" id="SignalP"/>
    </source>
</evidence>
<accession>A0A0S4MX40</accession>
<dbReference type="AlphaFoldDB" id="A0A0P1MMV3"/>
<proteinExistence type="predicted"/>
<dbReference type="Pfam" id="PF20094">
    <property type="entry name" value="GWxTD_dom"/>
    <property type="match status" value="1"/>
</dbReference>
<feature type="domain" description="GWxTD" evidence="2">
    <location>
        <begin position="318"/>
        <end position="441"/>
    </location>
</feature>
<accession>A0A0P1MMV3</accession>
<dbReference type="NCBIfam" id="TIGR04514">
    <property type="entry name" value="GWxTD_dom"/>
    <property type="match status" value="1"/>
</dbReference>
<accession>A0A0P1LJU0</accession>
<sequence>MKKSIFILFLLTSTLSAQLPFFRPFFSTTEREFGKLFFYEVINLISEDTTKSRIDINFRISNALLTFVKNPLDSPLYIANFTVSVEILDKDGRSTARKIFRGHRATNDYNETTSKDIYTQGNFRFDLTPGNYRLILIVEDEQATQILKRERNINLKSFKPNSFETSDLTIIQESHTNGDTVILIPTNIGNRVNFGKGFVAYIQFTDKPETVECSLVFLSEFGKRKEMKKITIQGDEIKNDKQFLFKENPYDTIFTYLLVPMPSQRYYSLLIPFKGDSLDLGEYELIMSVKFKDPTGKEIKKSFTKKFTVEWIDMPFSLQNLDYAIEILEYIATPDEMAKLRFGTQQARLQKFKEFWAKRDPTPKTLYNELMAEYYRRVDYAYINFATLRERDGARTDKGKVYILYGQPTKIERKYTPGRPTEEIWYYEPIRRKFVFTDQYGSFKLTSVETYEP</sequence>
<dbReference type="Proteomes" id="UP000182200">
    <property type="component" value="Unassembled WGS sequence"/>
</dbReference>
<accession>A0A0P1M167</accession>
<evidence type="ECO:0000259" key="2">
    <source>
        <dbReference type="Pfam" id="PF20094"/>
    </source>
</evidence>
<keyword evidence="1" id="KW-0732">Signal</keyword>
<reference evidence="3 6" key="1">
    <citation type="submission" date="2015-11" db="EMBL/GenBank/DDBJ databases">
        <authorList>
            <person name="Varghese N."/>
        </authorList>
    </citation>
    <scope>NUCLEOTIDE SEQUENCE [LARGE SCALE GENOMIC DNA]</scope>
    <source>
        <strain evidence="3 6">JGI-8</strain>
    </source>
</reference>
<accession>A0A0P1LRM1</accession>
<accession>A0A0P1LKH8</accession>
<accession>A0A0N7MQV5</accession>